<comment type="similarity">
    <text evidence="1 12">Belongs to the catalase family.</text>
</comment>
<dbReference type="CDD" id="cd08157">
    <property type="entry name" value="catalase_fungal"/>
    <property type="match status" value="1"/>
</dbReference>
<dbReference type="PROSITE" id="PS00438">
    <property type="entry name" value="CATALASE_2"/>
    <property type="match status" value="1"/>
</dbReference>
<reference evidence="16 17" key="1">
    <citation type="journal article" date="2019" name="Fungal Biol. Biotechnol.">
        <title>Draft genome sequence of fastidious pathogen Ceratobasidium theobromae, which causes vascular-streak dieback in Theobroma cacao.</title>
        <authorList>
            <person name="Ali S.S."/>
            <person name="Asman A."/>
            <person name="Shao J."/>
            <person name="Firmansyah A.P."/>
            <person name="Susilo A.W."/>
            <person name="Rosmana A."/>
            <person name="McMahon P."/>
            <person name="Junaid M."/>
            <person name="Guest D."/>
            <person name="Kheng T.Y."/>
            <person name="Meinhardt L.W."/>
            <person name="Bailey B.A."/>
        </authorList>
    </citation>
    <scope>NUCLEOTIDE SEQUENCE [LARGE SCALE GENOMIC DNA]</scope>
    <source>
        <strain evidence="16 17">CT2</strain>
    </source>
</reference>
<evidence type="ECO:0000256" key="10">
    <source>
        <dbReference type="ARBA" id="ARBA00044729"/>
    </source>
</evidence>
<sequence>MPSKQVFDNADGAVYTTSHGAPVSEPYEAQHFHHIDLLAHFDRERIPERVVHAKGAGAHGYFEVTHDISDICYAALFKEIGKRAPATVRFSTVGGESGSADTARDPRGFAIKLRTEEGNWDWVFNNTPVFFIRDPTKFPHFIHTQKRDPQTNLKDADMFWDYLSQNPESIHQVMILFGDRGIPDGYRHQHGYSGHTFKWYNANGDFHYVQVHAIKRGGFKFLTQEKAVELAGSNPDYGTQDLFEAIENGEPQIWDVSIQTMTPEEAENFRYNVLDLTKIWPHKQFPLRPIGKLVLDRNPENYFNEIEQVAFSPSHMVPGVEATADPVLQSRLFSYPDTHRHRLGPNYQQLPVNAPLCPVANFQRGGFMNFISQGARPNYQSSIQPLKYKKSKLTEKHESFVGAAVYDLSEITELDFEQPRALWQKVMSKDAQERFVHNVAGHLGGAKSAEIKARQLSVFAAVDQGLSDRIAKAMGVAPVKPLQVKPAGEAVRFQAACTRGPVAINKAQETSRPVSRRHRAREMARNGIDWVKRTLGSPSSSSSSLPSPRSEGLIAPIDARPTSPASTNIDRLTDSVSTRHFAPDPNMTEQLIDREPPASGAKTSSTDYGTLGKPQIMSAKSWPMLESALRALEGNTGAFPPLRSALRGIIHTLDITAAANRDDYEELASDFKTMADTLNRYVGQLDAEGGESVANILQSIEAQVAHIDKKRGGSKTKRILESTEDKEDVIECYRKIAALFQRLQCDISLRTLRDMTNQSAAIDKQFMTALLGHLSQVDDARYNSSYSMTVKRRGCTPETREVIQQGLQDWVQDPQAAKVYWMDGMAGTGKTTIAYSLCEWLEGNKQLGGSFFCSRTSAPCSSLNRVVPTIAYQLARYSPAFRSVVCKVHEDPDIGSLNVVQQFEKLIRKPLSEVNRAIPEGVVVVIDALDECQDSHGVRLVVELLLRCATELPIKFFVTSRPEHAVRDKMLSEGKYPPSVLHLHDIEQSIVEEDIKKFLAESLNSMSSPPASDQIDLLAKRAGKLFIYAATVARFVLPDNASGNPKARLSMMLDTDRNIHNRGGHRKVYKELDTLYSTILLAAFHDGLLEEETEAMRRVLWTVVCEKEPMTIQTLASLLDLTEDDTSSALRPLRSVLHVSESGGPVSTLHASFPDYMLDQLRSSQFYLDEEEHSQFLAERCFKIMKVQLRFNICKLETSFVFDRGVPNLEERVQEMVSPALFYVCRYWGEHLRKATFSDILEAQLVDFLARKLLFWMEVLNLGHCITMGPETLQHAKDWLYDKNASTDSQDQAADARDFVTEFATNPCSLSTPHIYISALPFCPKSSCVYENFWKNTRMLADVNRTAINADKQTAKIFWKTDIPARAISCSPDGTHIAVGSCDGSVHARSIHTGVVTAGPFKAHTVCVYSVAFSHDNTRIASGGEDHTIRVWNVHTGEVVAMTLLESQGLAHSLAFSPDGTRIISSSGVFTIQVWDATTGKLASGPFQGHTSVVPSVAFSPDNIHMVSGSYDKTVCIWNSLTGSLLAGPLQAHTGAVLYVSFSPDGARIVSGSDDGTLRIWDSHTGELVGNPFQANAGRVTSAVFSSGGNCIVSSSITFSYSLNTIHIWDVHTGDIVAGPFRTTSYITSATLSPDGTRIFSASSYGIWSWPVLVSNNIAFQGHMSPVQLVAFTSNGAHITSIFRHVIMQVRDAHTGEPITGPISCPKSTTAAALSPDGTCIVCDPTDYTTGVLSVCIGDSFVELLQTHIGPILSMALSPDSSRVVLGSHDGNIWVYDAHTGDTVIGPLQGHRNYIASITFSSDGTRIASGSGDVTVRVWGTRSEDVIAEPLLGHTGYVSSVAFSPDDTRIASGSMDRTIRVWSVRTGCTVVGPLTGHDERVLSIAFSPDGTRIVSSSLDPTIRVWDAHTGNLIGMPFYGHAGFIRSVAFSPDGTRIVSGSDDSTIRVWVSTIPAASVPDRPAQSRDSIEQPNLCNAPSSTMTARIQSSRNQDTNVLTGRWTFNNDGWVTNEDTLLFWVAPSFHTSLPVPDNSLVISPLGSTHIDYRNLALGRRWSECYISE</sequence>
<dbReference type="InterPro" id="IPR019775">
    <property type="entry name" value="WD40_repeat_CS"/>
</dbReference>
<evidence type="ECO:0000256" key="14">
    <source>
        <dbReference type="SAM" id="MobiDB-lite"/>
    </source>
</evidence>
<feature type="region of interest" description="Disordered" evidence="14">
    <location>
        <begin position="507"/>
        <end position="612"/>
    </location>
</feature>
<dbReference type="GO" id="GO:0004096">
    <property type="term" value="F:catalase activity"/>
    <property type="evidence" value="ECO:0007669"/>
    <property type="project" value="UniProtKB-EC"/>
</dbReference>
<feature type="repeat" description="WD" evidence="11">
    <location>
        <begin position="1745"/>
        <end position="1786"/>
    </location>
</feature>
<feature type="compositionally biased region" description="Low complexity" evidence="14">
    <location>
        <begin position="537"/>
        <end position="550"/>
    </location>
</feature>
<dbReference type="Pfam" id="PF24883">
    <property type="entry name" value="NPHP3_N"/>
    <property type="match status" value="1"/>
</dbReference>
<dbReference type="InterPro" id="IPR020835">
    <property type="entry name" value="Catalase_sf"/>
</dbReference>
<dbReference type="GO" id="GO:0005739">
    <property type="term" value="C:mitochondrion"/>
    <property type="evidence" value="ECO:0007669"/>
    <property type="project" value="TreeGrafter"/>
</dbReference>
<dbReference type="PROSITE" id="PS00678">
    <property type="entry name" value="WD_REPEATS_1"/>
    <property type="match status" value="3"/>
</dbReference>
<keyword evidence="4 12" id="KW-0349">Heme</keyword>
<feature type="repeat" description="WD" evidence="11">
    <location>
        <begin position="1487"/>
        <end position="1528"/>
    </location>
</feature>
<dbReference type="SUPFAM" id="SSF52540">
    <property type="entry name" value="P-loop containing nucleoside triphosphate hydrolases"/>
    <property type="match status" value="1"/>
</dbReference>
<dbReference type="GO" id="GO:0042542">
    <property type="term" value="P:response to hydrogen peroxide"/>
    <property type="evidence" value="ECO:0007669"/>
    <property type="project" value="TreeGrafter"/>
</dbReference>
<dbReference type="GO" id="GO:0046872">
    <property type="term" value="F:metal ion binding"/>
    <property type="evidence" value="ECO:0007669"/>
    <property type="project" value="UniProtKB-KW"/>
</dbReference>
<evidence type="ECO:0000256" key="4">
    <source>
        <dbReference type="ARBA" id="ARBA00022617"/>
    </source>
</evidence>
<proteinExistence type="inferred from homology"/>
<dbReference type="Proteomes" id="UP000383932">
    <property type="component" value="Unassembled WGS sequence"/>
</dbReference>
<dbReference type="PRINTS" id="PR00320">
    <property type="entry name" value="GPROTEINBRPT"/>
</dbReference>
<dbReference type="InterPro" id="IPR056884">
    <property type="entry name" value="NPHP3-like_N"/>
</dbReference>
<dbReference type="SUPFAM" id="SSF50978">
    <property type="entry name" value="WD40 repeat-like"/>
    <property type="match status" value="1"/>
</dbReference>
<dbReference type="PANTHER" id="PTHR11465:SF62">
    <property type="entry name" value="CATALASE T"/>
    <property type="match status" value="1"/>
</dbReference>
<dbReference type="InterPro" id="IPR027417">
    <property type="entry name" value="P-loop_NTPase"/>
</dbReference>
<keyword evidence="6" id="KW-0677">Repeat</keyword>
<evidence type="ECO:0000256" key="13">
    <source>
        <dbReference type="RuleBase" id="RU004142"/>
    </source>
</evidence>
<dbReference type="OrthoDB" id="6880011at2759"/>
<organism evidence="16 17">
    <name type="scientific">Ceratobasidium theobromae</name>
    <dbReference type="NCBI Taxonomy" id="1582974"/>
    <lineage>
        <taxon>Eukaryota</taxon>
        <taxon>Fungi</taxon>
        <taxon>Dikarya</taxon>
        <taxon>Basidiomycota</taxon>
        <taxon>Agaricomycotina</taxon>
        <taxon>Agaricomycetes</taxon>
        <taxon>Cantharellales</taxon>
        <taxon>Ceratobasidiaceae</taxon>
        <taxon>Ceratobasidium</taxon>
    </lineage>
</organism>
<accession>A0A5N5QLP0</accession>
<dbReference type="PRINTS" id="PR00067">
    <property type="entry name" value="CATALASE"/>
</dbReference>
<dbReference type="PROSITE" id="PS50082">
    <property type="entry name" value="WD_REPEATS_2"/>
    <property type="match status" value="9"/>
</dbReference>
<name>A0A5N5QLP0_9AGAM</name>
<evidence type="ECO:0000313" key="17">
    <source>
        <dbReference type="Proteomes" id="UP000383932"/>
    </source>
</evidence>
<evidence type="ECO:0000256" key="3">
    <source>
        <dbReference type="ARBA" id="ARBA00022574"/>
    </source>
</evidence>
<dbReference type="Gene3D" id="3.40.50.300">
    <property type="entry name" value="P-loop containing nucleotide triphosphate hydrolases"/>
    <property type="match status" value="1"/>
</dbReference>
<evidence type="ECO:0000313" key="16">
    <source>
        <dbReference type="EMBL" id="KAB5592702.1"/>
    </source>
</evidence>
<evidence type="ECO:0000256" key="5">
    <source>
        <dbReference type="ARBA" id="ARBA00022723"/>
    </source>
</evidence>
<dbReference type="EMBL" id="SSOP01000056">
    <property type="protein sequence ID" value="KAB5592702.1"/>
    <property type="molecule type" value="Genomic_DNA"/>
</dbReference>
<keyword evidence="9 12" id="KW-0376">Hydrogen peroxide</keyword>
<gene>
    <name evidence="16" type="ORF">CTheo_3845</name>
</gene>
<evidence type="ECO:0000256" key="9">
    <source>
        <dbReference type="ARBA" id="ARBA00023324"/>
    </source>
</evidence>
<evidence type="ECO:0000256" key="7">
    <source>
        <dbReference type="ARBA" id="ARBA00023002"/>
    </source>
</evidence>
<dbReference type="PROSITE" id="PS50294">
    <property type="entry name" value="WD_REPEATS_REGION"/>
    <property type="match status" value="8"/>
</dbReference>
<comment type="caution">
    <text evidence="16">The sequence shown here is derived from an EMBL/GenBank/DDBJ whole genome shotgun (WGS) entry which is preliminary data.</text>
</comment>
<dbReference type="GO" id="GO:0020037">
    <property type="term" value="F:heme binding"/>
    <property type="evidence" value="ECO:0007669"/>
    <property type="project" value="InterPro"/>
</dbReference>
<keyword evidence="5 12" id="KW-0479">Metal-binding</keyword>
<dbReference type="InterPro" id="IPR036322">
    <property type="entry name" value="WD40_repeat_dom_sf"/>
</dbReference>
<keyword evidence="7 12" id="KW-0560">Oxidoreductase</keyword>
<dbReference type="InterPro" id="IPR011047">
    <property type="entry name" value="Quinoprotein_ADH-like_sf"/>
</dbReference>
<dbReference type="InterPro" id="IPR015943">
    <property type="entry name" value="WD40/YVTN_repeat-like_dom_sf"/>
</dbReference>
<dbReference type="InterPro" id="IPR001680">
    <property type="entry name" value="WD40_rpt"/>
</dbReference>
<feature type="repeat" description="WD" evidence="11">
    <location>
        <begin position="1831"/>
        <end position="1867"/>
    </location>
</feature>
<dbReference type="SMART" id="SM01060">
    <property type="entry name" value="Catalase"/>
    <property type="match status" value="1"/>
</dbReference>
<dbReference type="SUPFAM" id="SSF56634">
    <property type="entry name" value="Heme-dependent catalase-like"/>
    <property type="match status" value="1"/>
</dbReference>
<dbReference type="SMART" id="SM00320">
    <property type="entry name" value="WD40"/>
    <property type="match status" value="13"/>
</dbReference>
<feature type="repeat" description="WD" evidence="11">
    <location>
        <begin position="1874"/>
        <end position="1915"/>
    </location>
</feature>
<dbReference type="CDD" id="cd00200">
    <property type="entry name" value="WD40"/>
    <property type="match status" value="2"/>
</dbReference>
<dbReference type="Pfam" id="PF00400">
    <property type="entry name" value="WD40"/>
    <property type="match status" value="9"/>
</dbReference>
<keyword evidence="2 12" id="KW-0575">Peroxidase</keyword>
<dbReference type="Pfam" id="PF06628">
    <property type="entry name" value="Catalase-rel"/>
    <property type="match status" value="1"/>
</dbReference>
<feature type="repeat" description="WD" evidence="11">
    <location>
        <begin position="1788"/>
        <end position="1829"/>
    </location>
</feature>
<dbReference type="PROSITE" id="PS51402">
    <property type="entry name" value="CATALASE_3"/>
    <property type="match status" value="1"/>
</dbReference>
<evidence type="ECO:0000256" key="12">
    <source>
        <dbReference type="RuleBase" id="RU000498"/>
    </source>
</evidence>
<dbReference type="InterPro" id="IPR011614">
    <property type="entry name" value="Catalase_core"/>
</dbReference>
<dbReference type="InterPro" id="IPR059179">
    <property type="entry name" value="MLKL-like_MCAfunc"/>
</dbReference>
<dbReference type="InterPro" id="IPR002226">
    <property type="entry name" value="Catalase_haem_BS"/>
</dbReference>
<dbReference type="GO" id="GO:0042744">
    <property type="term" value="P:hydrogen peroxide catabolic process"/>
    <property type="evidence" value="ECO:0007669"/>
    <property type="project" value="UniProtKB-KW"/>
</dbReference>
<dbReference type="InterPro" id="IPR020472">
    <property type="entry name" value="WD40_PAC1"/>
</dbReference>
<feature type="repeat" description="WD" evidence="11">
    <location>
        <begin position="1530"/>
        <end position="1571"/>
    </location>
</feature>
<keyword evidence="3 11" id="KW-0853">WD repeat</keyword>
<dbReference type="SUPFAM" id="SSF50998">
    <property type="entry name" value="Quinoprotein alcohol dehydrogenase-like"/>
    <property type="match status" value="1"/>
</dbReference>
<evidence type="ECO:0000256" key="8">
    <source>
        <dbReference type="ARBA" id="ARBA00023004"/>
    </source>
</evidence>
<feature type="repeat" description="WD" evidence="11">
    <location>
        <begin position="1917"/>
        <end position="1948"/>
    </location>
</feature>
<dbReference type="PANTHER" id="PTHR11465">
    <property type="entry name" value="CATALASE"/>
    <property type="match status" value="1"/>
</dbReference>
<protein>
    <recommendedName>
        <fullName evidence="12">Catalase</fullName>
        <ecNumber evidence="12">1.11.1.6</ecNumber>
    </recommendedName>
</protein>
<evidence type="ECO:0000256" key="2">
    <source>
        <dbReference type="ARBA" id="ARBA00022559"/>
    </source>
</evidence>
<dbReference type="Pfam" id="PF00199">
    <property type="entry name" value="Catalase"/>
    <property type="match status" value="1"/>
</dbReference>
<evidence type="ECO:0000256" key="11">
    <source>
        <dbReference type="PROSITE-ProRule" id="PRU00221"/>
    </source>
</evidence>
<evidence type="ECO:0000256" key="1">
    <source>
        <dbReference type="ARBA" id="ARBA00005329"/>
    </source>
</evidence>
<dbReference type="PROSITE" id="PS00437">
    <property type="entry name" value="CATALASE_1"/>
    <property type="match status" value="1"/>
</dbReference>
<comment type="function">
    <text evidence="10 13">Catalyzes the degradation of hydrogen peroxide (H(2)O(2)) generated by peroxisomal oxidases to water and oxygen, thereby protecting cells from the toxic effects of hydrogen peroxide.</text>
</comment>
<dbReference type="InterPro" id="IPR024708">
    <property type="entry name" value="Catalase_AS"/>
</dbReference>
<dbReference type="Gene3D" id="2.130.10.10">
    <property type="entry name" value="YVTN repeat-like/Quinoprotein amine dehydrogenase"/>
    <property type="match status" value="5"/>
</dbReference>
<comment type="catalytic activity">
    <reaction evidence="12">
        <text>2 H2O2 = O2 + 2 H2O</text>
        <dbReference type="Rhea" id="RHEA:20309"/>
        <dbReference type="ChEBI" id="CHEBI:15377"/>
        <dbReference type="ChEBI" id="CHEBI:15379"/>
        <dbReference type="ChEBI" id="CHEBI:16240"/>
        <dbReference type="EC" id="1.11.1.6"/>
    </reaction>
</comment>
<feature type="domain" description="Catalase core" evidence="15">
    <location>
        <begin position="16"/>
        <end position="387"/>
    </location>
</feature>
<dbReference type="GO" id="GO:0005777">
    <property type="term" value="C:peroxisome"/>
    <property type="evidence" value="ECO:0007669"/>
    <property type="project" value="TreeGrafter"/>
</dbReference>
<dbReference type="InterPro" id="IPR018028">
    <property type="entry name" value="Catalase"/>
</dbReference>
<evidence type="ECO:0000259" key="15">
    <source>
        <dbReference type="SMART" id="SM01060"/>
    </source>
</evidence>
<dbReference type="Gene3D" id="2.40.180.10">
    <property type="entry name" value="Catalase core domain"/>
    <property type="match status" value="1"/>
</dbReference>
<keyword evidence="8 12" id="KW-0408">Iron</keyword>
<feature type="repeat" description="WD" evidence="11">
    <location>
        <begin position="1401"/>
        <end position="1442"/>
    </location>
</feature>
<keyword evidence="17" id="KW-1185">Reference proteome</keyword>
<dbReference type="InterPro" id="IPR010582">
    <property type="entry name" value="Catalase_immune_responsive"/>
</dbReference>
<dbReference type="CDD" id="cd21037">
    <property type="entry name" value="MLKL_NTD"/>
    <property type="match status" value="1"/>
</dbReference>
<dbReference type="FunFam" id="2.40.180.10:FF:000001">
    <property type="entry name" value="Catalase"/>
    <property type="match status" value="1"/>
</dbReference>
<feature type="compositionally biased region" description="Polar residues" evidence="14">
    <location>
        <begin position="563"/>
        <end position="578"/>
    </location>
</feature>
<feature type="repeat" description="WD" evidence="11">
    <location>
        <begin position="1444"/>
        <end position="1485"/>
    </location>
</feature>
<evidence type="ECO:0000256" key="6">
    <source>
        <dbReference type="ARBA" id="ARBA00022737"/>
    </source>
</evidence>
<dbReference type="EC" id="1.11.1.6" evidence="12"/>